<dbReference type="EMBL" id="CADCTQ010000325">
    <property type="protein sequence ID" value="CAA9283076.1"/>
    <property type="molecule type" value="Genomic_DNA"/>
</dbReference>
<dbReference type="AlphaFoldDB" id="A0A6J4JN64"/>
<feature type="signal peptide" evidence="1">
    <location>
        <begin position="1"/>
        <end position="30"/>
    </location>
</feature>
<feature type="domain" description="Outer membrane protein beta-barrel" evidence="2">
    <location>
        <begin position="391"/>
        <end position="783"/>
    </location>
</feature>
<dbReference type="PANTHER" id="PTHR40980">
    <property type="entry name" value="PLUG DOMAIN-CONTAINING PROTEIN"/>
    <property type="match status" value="1"/>
</dbReference>
<dbReference type="Gene3D" id="2.170.130.10">
    <property type="entry name" value="TonB-dependent receptor, plug domain"/>
    <property type="match status" value="1"/>
</dbReference>
<dbReference type="PANTHER" id="PTHR40980:SF4">
    <property type="entry name" value="TONB-DEPENDENT RECEPTOR-LIKE BETA-BARREL DOMAIN-CONTAINING PROTEIN"/>
    <property type="match status" value="1"/>
</dbReference>
<dbReference type="Pfam" id="PF14905">
    <property type="entry name" value="OMP_b-brl_3"/>
    <property type="match status" value="1"/>
</dbReference>
<dbReference type="Gene3D" id="2.60.40.1120">
    <property type="entry name" value="Carboxypeptidase-like, regulatory domain"/>
    <property type="match status" value="1"/>
</dbReference>
<protein>
    <submittedName>
        <fullName evidence="3">TonB-dependent receptor</fullName>
    </submittedName>
</protein>
<dbReference type="InterPro" id="IPR013784">
    <property type="entry name" value="Carb-bd-like_fold"/>
</dbReference>
<gene>
    <name evidence="3" type="ORF">AVDCRST_MAG56-4012</name>
</gene>
<proteinExistence type="predicted"/>
<sequence>MNEMKTLLHFSKRANLVLALALLLPVVAAAQGTVSGFVLEKEGVPAPFATVALITPKDSAIVKGRATDEDGSFFFENVADGEYIVSISYVGYNRTFSRPFAIGEAARGVVLGNVLLAQSTQALQEVVVTAQKPLIERKADTYVMNVENSALGSGNAVELMKIVPFVEVGQGGGISMRGMGNVLILIDGRPTPKETVATVLQSLPADEIARIEFLTNPPARYDAAAGGVINIITKKSKRMGLTGTYRAGASQGVELLTNTGGNLTYRREKWSLYGRVNLAANRVHQEHGGFREFSSPDGSSALRFGDSTTSLNRSKVYAAQAGFDFFPHPNHTVGVVAGADIFRIPIRSDNYTRFSTPGAPPDSILRTDLTMALNSATFNYSLTYKASLSPTGRELNLLLTRTDYGRNYDQFFRQEILGPGFENPTPRDPFRTSNPADLSINIAQLDYTHPLTGDWKLEGGVKYVGTRTTNAVIQEVQADGEWVTNPDLTNRTTYLEDIVAGYGLLSKDFKRGAVRVGLRTEGTTAEAKEAFTRRYLGFFPSFYAQRSVSDHYKVALSYRRQITRPDYQAMLPFTIYNTRYSASEGNLYLQPQYTNLFSLTHSIRKIDVTLDYTLTKGLIARTPRVDLATNTTFVAERNIDQSAKYGGSVLLPVAITSWWQANNSLWASYQVTEGKFNDQAVQLSLFGYAFNTTHSFTLPKSLKVDLGFFYASPSMYGLYRTESRHNAWIAIRKGILAGKGDIRLSFDDMFRGSVFRGTLEGETIRTHYSSYYDSRRVGIAFSYRFGKKTVDAAKEKKLGNEDAVQRIKTQ</sequence>
<dbReference type="SUPFAM" id="SSF49452">
    <property type="entry name" value="Starch-binding domain-like"/>
    <property type="match status" value="1"/>
</dbReference>
<accession>A0A6J4JN64</accession>
<keyword evidence="1" id="KW-0732">Signal</keyword>
<keyword evidence="3" id="KW-0675">Receptor</keyword>
<dbReference type="GO" id="GO:0030246">
    <property type="term" value="F:carbohydrate binding"/>
    <property type="evidence" value="ECO:0007669"/>
    <property type="project" value="InterPro"/>
</dbReference>
<dbReference type="InterPro" id="IPR037066">
    <property type="entry name" value="Plug_dom_sf"/>
</dbReference>
<evidence type="ECO:0000259" key="2">
    <source>
        <dbReference type="Pfam" id="PF14905"/>
    </source>
</evidence>
<evidence type="ECO:0000256" key="1">
    <source>
        <dbReference type="SAM" id="SignalP"/>
    </source>
</evidence>
<feature type="chain" id="PRO_5026677130" evidence="1">
    <location>
        <begin position="31"/>
        <end position="810"/>
    </location>
</feature>
<reference evidence="3" key="1">
    <citation type="submission" date="2020-02" db="EMBL/GenBank/DDBJ databases">
        <authorList>
            <person name="Meier V. D."/>
        </authorList>
    </citation>
    <scope>NUCLEOTIDE SEQUENCE</scope>
    <source>
        <strain evidence="3">AVDCRST_MAG56</strain>
    </source>
</reference>
<evidence type="ECO:0000313" key="3">
    <source>
        <dbReference type="EMBL" id="CAA9283076.1"/>
    </source>
</evidence>
<dbReference type="InterPro" id="IPR041700">
    <property type="entry name" value="OMP_b-brl_3"/>
</dbReference>
<name>A0A6J4JN64_9SPHI</name>
<dbReference type="SUPFAM" id="SSF56935">
    <property type="entry name" value="Porins"/>
    <property type="match status" value="1"/>
</dbReference>
<organism evidence="3">
    <name type="scientific">uncultured Cytophagales bacterium</name>
    <dbReference type="NCBI Taxonomy" id="158755"/>
    <lineage>
        <taxon>Bacteria</taxon>
        <taxon>Pseudomonadati</taxon>
        <taxon>Bacteroidota</taxon>
        <taxon>Sphingobacteriia</taxon>
        <taxon>Sphingobacteriales</taxon>
        <taxon>environmental samples</taxon>
    </lineage>
</organism>
<dbReference type="Pfam" id="PF13620">
    <property type="entry name" value="CarboxypepD_reg"/>
    <property type="match status" value="1"/>
</dbReference>